<sequence length="37" mass="4011">MRVLAGLVAALVLPVNATAATYVVVIERKRSISDVWQ</sequence>
<organism evidence="1 2">
    <name type="scientific">Caballeronia concitans</name>
    <dbReference type="NCBI Taxonomy" id="1777133"/>
    <lineage>
        <taxon>Bacteria</taxon>
        <taxon>Pseudomonadati</taxon>
        <taxon>Pseudomonadota</taxon>
        <taxon>Betaproteobacteria</taxon>
        <taxon>Burkholderiales</taxon>
        <taxon>Burkholderiaceae</taxon>
        <taxon>Caballeronia</taxon>
    </lineage>
</organism>
<evidence type="ECO:0000313" key="1">
    <source>
        <dbReference type="EMBL" id="SAL52144.1"/>
    </source>
</evidence>
<dbReference type="Proteomes" id="UP000198263">
    <property type="component" value="Unassembled WGS sequence"/>
</dbReference>
<dbReference type="EMBL" id="FCNV02000024">
    <property type="protein sequence ID" value="SAL52144.1"/>
    <property type="molecule type" value="Genomic_DNA"/>
</dbReference>
<evidence type="ECO:0000313" key="2">
    <source>
        <dbReference type="Proteomes" id="UP000198263"/>
    </source>
</evidence>
<comment type="caution">
    <text evidence="1">The sequence shown here is derived from an EMBL/GenBank/DDBJ whole genome shotgun (WGS) entry which is preliminary data.</text>
</comment>
<protein>
    <submittedName>
        <fullName evidence="1">Uncharacterized protein</fullName>
    </submittedName>
</protein>
<dbReference type="AlphaFoldDB" id="A0A658R5F1"/>
<keyword evidence="2" id="KW-1185">Reference proteome</keyword>
<accession>A0A658R5F1</accession>
<gene>
    <name evidence="1" type="ORF">AWB72_05550</name>
</gene>
<reference evidence="1 2" key="1">
    <citation type="submission" date="2016-01" db="EMBL/GenBank/DDBJ databases">
        <authorList>
            <person name="Peeters C."/>
        </authorList>
    </citation>
    <scope>NUCLEOTIDE SEQUENCE [LARGE SCALE GENOMIC DNA]</scope>
    <source>
        <strain evidence="1">LMG 29315</strain>
    </source>
</reference>
<name>A0A658R5F1_9BURK</name>
<proteinExistence type="predicted"/>